<dbReference type="SMART" id="SM00950">
    <property type="entry name" value="Piwi"/>
    <property type="match status" value="1"/>
</dbReference>
<dbReference type="InterPro" id="IPR003100">
    <property type="entry name" value="PAZ_dom"/>
</dbReference>
<evidence type="ECO:0000259" key="2">
    <source>
        <dbReference type="PROSITE" id="PS50821"/>
    </source>
</evidence>
<feature type="compositionally biased region" description="Gly residues" evidence="1">
    <location>
        <begin position="238"/>
        <end position="257"/>
    </location>
</feature>
<dbReference type="Gene3D" id="3.40.50.2300">
    <property type="match status" value="1"/>
</dbReference>
<dbReference type="GO" id="GO:0034587">
    <property type="term" value="P:piRNA processing"/>
    <property type="evidence" value="ECO:0007669"/>
    <property type="project" value="UniProtKB-ARBA"/>
</dbReference>
<feature type="compositionally biased region" description="Basic residues" evidence="1">
    <location>
        <begin position="118"/>
        <end position="127"/>
    </location>
</feature>
<dbReference type="InterPro" id="IPR014811">
    <property type="entry name" value="ArgoL1"/>
</dbReference>
<evidence type="ECO:0000313" key="4">
    <source>
        <dbReference type="EMBL" id="KAG6450693.1"/>
    </source>
</evidence>
<dbReference type="CDD" id="cd04657">
    <property type="entry name" value="Piwi_ago-like"/>
    <property type="match status" value="1"/>
</dbReference>
<dbReference type="InterPro" id="IPR012337">
    <property type="entry name" value="RNaseH-like_sf"/>
</dbReference>
<feature type="compositionally biased region" description="Low complexity" evidence="1">
    <location>
        <begin position="268"/>
        <end position="290"/>
    </location>
</feature>
<dbReference type="InterPro" id="IPR032474">
    <property type="entry name" value="Argonaute_N"/>
</dbReference>
<dbReference type="Pfam" id="PF16486">
    <property type="entry name" value="ArgoN"/>
    <property type="match status" value="1"/>
</dbReference>
<feature type="compositionally biased region" description="Polar residues" evidence="1">
    <location>
        <begin position="159"/>
        <end position="171"/>
    </location>
</feature>
<feature type="domain" description="Piwi" evidence="3">
    <location>
        <begin position="840"/>
        <end position="1141"/>
    </location>
</feature>
<feature type="compositionally biased region" description="Polar residues" evidence="1">
    <location>
        <begin position="27"/>
        <end position="38"/>
    </location>
</feature>
<dbReference type="Pfam" id="PF02171">
    <property type="entry name" value="Piwi"/>
    <property type="match status" value="1"/>
</dbReference>
<dbReference type="Gene3D" id="2.170.260.10">
    <property type="entry name" value="paz domain"/>
    <property type="match status" value="1"/>
</dbReference>
<dbReference type="Gene3D" id="3.30.420.10">
    <property type="entry name" value="Ribonuclease H-like superfamily/Ribonuclease H"/>
    <property type="match status" value="1"/>
</dbReference>
<dbReference type="EMBL" id="JH668392">
    <property type="protein sequence ID" value="KAG6450693.1"/>
    <property type="molecule type" value="Genomic_DNA"/>
</dbReference>
<dbReference type="InterPro" id="IPR036397">
    <property type="entry name" value="RNaseH_sf"/>
</dbReference>
<dbReference type="OrthoDB" id="10252740at2759"/>
<dbReference type="Proteomes" id="UP000791440">
    <property type="component" value="Unassembled WGS sequence"/>
</dbReference>
<evidence type="ECO:0008006" key="6">
    <source>
        <dbReference type="Google" id="ProtNLM"/>
    </source>
</evidence>
<dbReference type="SUPFAM" id="SSF101690">
    <property type="entry name" value="PAZ domain"/>
    <property type="match status" value="1"/>
</dbReference>
<dbReference type="CDD" id="cd02846">
    <property type="entry name" value="PAZ_argonaute_like"/>
    <property type="match status" value="1"/>
</dbReference>
<reference evidence="4" key="1">
    <citation type="journal article" date="2016" name="Insect Biochem. Mol. Biol.">
        <title>Multifaceted biological insights from a draft genome sequence of the tobacco hornworm moth, Manduca sexta.</title>
        <authorList>
            <person name="Kanost M.R."/>
            <person name="Arrese E.L."/>
            <person name="Cao X."/>
            <person name="Chen Y.R."/>
            <person name="Chellapilla S."/>
            <person name="Goldsmith M.R."/>
            <person name="Grosse-Wilde E."/>
            <person name="Heckel D.G."/>
            <person name="Herndon N."/>
            <person name="Jiang H."/>
            <person name="Papanicolaou A."/>
            <person name="Qu J."/>
            <person name="Soulages J.L."/>
            <person name="Vogel H."/>
            <person name="Walters J."/>
            <person name="Waterhouse R.M."/>
            <person name="Ahn S.J."/>
            <person name="Almeida F.C."/>
            <person name="An C."/>
            <person name="Aqrawi P."/>
            <person name="Bretschneider A."/>
            <person name="Bryant W.B."/>
            <person name="Bucks S."/>
            <person name="Chao H."/>
            <person name="Chevignon G."/>
            <person name="Christen J.M."/>
            <person name="Clarke D.F."/>
            <person name="Dittmer N.T."/>
            <person name="Ferguson L.C.F."/>
            <person name="Garavelou S."/>
            <person name="Gordon K.H.J."/>
            <person name="Gunaratna R.T."/>
            <person name="Han Y."/>
            <person name="Hauser F."/>
            <person name="He Y."/>
            <person name="Heidel-Fischer H."/>
            <person name="Hirsh A."/>
            <person name="Hu Y."/>
            <person name="Jiang H."/>
            <person name="Kalra D."/>
            <person name="Klinner C."/>
            <person name="Konig C."/>
            <person name="Kovar C."/>
            <person name="Kroll A.R."/>
            <person name="Kuwar S.S."/>
            <person name="Lee S.L."/>
            <person name="Lehman R."/>
            <person name="Li K."/>
            <person name="Li Z."/>
            <person name="Liang H."/>
            <person name="Lovelace S."/>
            <person name="Lu Z."/>
            <person name="Mansfield J.H."/>
            <person name="McCulloch K.J."/>
            <person name="Mathew T."/>
            <person name="Morton B."/>
            <person name="Muzny D.M."/>
            <person name="Neunemann D."/>
            <person name="Ongeri F."/>
            <person name="Pauchet Y."/>
            <person name="Pu L.L."/>
            <person name="Pyrousis I."/>
            <person name="Rao X.J."/>
            <person name="Redding A."/>
            <person name="Roesel C."/>
            <person name="Sanchez-Gracia A."/>
            <person name="Schaack S."/>
            <person name="Shukla A."/>
            <person name="Tetreau G."/>
            <person name="Wang Y."/>
            <person name="Xiong G.H."/>
            <person name="Traut W."/>
            <person name="Walsh T.K."/>
            <person name="Worley K.C."/>
            <person name="Wu D."/>
            <person name="Wu W."/>
            <person name="Wu Y.Q."/>
            <person name="Zhang X."/>
            <person name="Zou Z."/>
            <person name="Zucker H."/>
            <person name="Briscoe A.D."/>
            <person name="Burmester T."/>
            <person name="Clem R.J."/>
            <person name="Feyereisen R."/>
            <person name="Grimmelikhuijzen C.J.P."/>
            <person name="Hamodrakas S.J."/>
            <person name="Hansson B.S."/>
            <person name="Huguet E."/>
            <person name="Jermiin L.S."/>
            <person name="Lan Q."/>
            <person name="Lehman H.K."/>
            <person name="Lorenzen M."/>
            <person name="Merzendorfer H."/>
            <person name="Michalopoulos I."/>
            <person name="Morton D.B."/>
            <person name="Muthukrishnan S."/>
            <person name="Oakeshott J.G."/>
            <person name="Palmer W."/>
            <person name="Park Y."/>
            <person name="Passarelli A.L."/>
            <person name="Rozas J."/>
            <person name="Schwartz L.M."/>
            <person name="Smith W."/>
            <person name="Southgate A."/>
            <person name="Vilcinskas A."/>
            <person name="Vogt R."/>
            <person name="Wang P."/>
            <person name="Werren J."/>
            <person name="Yu X.Q."/>
            <person name="Zhou J.J."/>
            <person name="Brown S.J."/>
            <person name="Scherer S.E."/>
            <person name="Richards S."/>
            <person name="Blissard G.W."/>
        </authorList>
    </citation>
    <scope>NUCLEOTIDE SEQUENCE</scope>
</reference>
<name>A0A922CMB7_MANSE</name>
<reference evidence="4" key="2">
    <citation type="submission" date="2020-12" db="EMBL/GenBank/DDBJ databases">
        <authorList>
            <person name="Kanost M."/>
        </authorList>
    </citation>
    <scope>NUCLEOTIDE SEQUENCE</scope>
</reference>
<dbReference type="PROSITE" id="PS50821">
    <property type="entry name" value="PAZ"/>
    <property type="match status" value="1"/>
</dbReference>
<feature type="compositionally biased region" description="Low complexity" evidence="1">
    <location>
        <begin position="67"/>
        <end position="80"/>
    </location>
</feature>
<evidence type="ECO:0000259" key="3">
    <source>
        <dbReference type="PROSITE" id="PS50822"/>
    </source>
</evidence>
<dbReference type="AlphaFoldDB" id="A0A922CMB7"/>
<feature type="compositionally biased region" description="Low complexity" evidence="1">
    <location>
        <begin position="200"/>
        <end position="217"/>
    </location>
</feature>
<keyword evidence="5" id="KW-1185">Reference proteome</keyword>
<sequence length="1172" mass="128365">MGKGKKRDKDKKEIEQLAKDTAPLRISDTQPSTSQASVPQPVEEESEGLGLGLSSRSRKKKQKAAPVASTSSSEVPQSVSEYPTPMDTPMAVVPAPVPQAQKETQEESEGLGLGLSKGRSRPRKKKSAAQAQQAPSATASVPVSVSAPIPSLTEPDPGQYSQIPGQTTQIPGSLAVTTGPPPQSPVSPGSAISTPVAGAPSCSWRSSSQASQSTPSPFGSDRSDTWEVKPGSSSQVGSGAGRGIGRGRGGAPPGIGRGATPPGPGWGAPPLESGRGAPPSGSGRGALPPGTGRGAPPPGSGRGAPPSGAGRGAPPSGAGRGAPPPGSGRGAPPPESGRGDTPSATPPAPRPSLRSIPLRIPGPTSPNSRRVKVLTNYLPMRIKDLKVYRYDVSFNPDKPKKFIVQAYHMAKAKLFPKQVLAFDQMKNCYCLTPLPGVTGNERVFLGVEVPDTNNRSVKYEVSFKFTGLVDLGTITQYMLNGTTLNPPTEAIQCVDVILKQGTLESYIKAGRQYFMRPRNPKDLGDGLEMWTGLFQSAIFTSLPFVNIDVAHKGFPKQQPLMQAIAADFRLDVNRPLDYQKGFGVISFLEFIKGLKVVARLIGGPDVRTREFICNGIAATPDKQEFTFTDNESNQNITMTVGDYFRLKKGYKIQYPNMNCMWVGPKDKGIYFPMELLEVAYGQARNKQLNERQLSTMVREAATPPDIRKQKIEEVIQKMNYSANPYFKHFGLEISQDFFSVESKVLEPPLLQVGMARGVTPRDGSWQAKTLLRPKTLDAWGFIAVDLNPHESNSEIVITSLMDMARQMGMNMSKPLMQQYNVRVDALQRTLSAAVDKRVGFMFIVISRRGRDTYQRVKKIAECEVGILTQCIKEVTATNRMNPQTARNILLKVNSKLMGVNQVLDQCSEPPCLKSGDVMVVGADVTHPSPDQRNIPSIAAVTASLDTKCFIYNIELSIQTPKEEMILQFEDMMFDHLVLYRKHQGKLPHKVFVFRDGVSEGQFSQVMQYELAAIHKAYARLTGGKGKPEILFLLVQKRHHTRFFLPGNQARFNVTPGTVVDTHIVHPRELDFYLVSHQAIKGTARPTRYHAVCNDGKIPDDEVEHLTFYLCHLYSRCMRSVSYPTPTYYAHLACMRARSLTYGQTFINHDLERNPMRLRVLDRMLQHSRMFFV</sequence>
<evidence type="ECO:0000313" key="5">
    <source>
        <dbReference type="Proteomes" id="UP000791440"/>
    </source>
</evidence>
<protein>
    <recommendedName>
        <fullName evidence="6">Argonaute-2</fullName>
    </recommendedName>
</protein>
<feature type="compositionally biased region" description="Low complexity" evidence="1">
    <location>
        <begin position="128"/>
        <end position="151"/>
    </location>
</feature>
<feature type="domain" description="PAZ" evidence="2">
    <location>
        <begin position="574"/>
        <end position="680"/>
    </location>
</feature>
<dbReference type="EMBL" id="JH668392">
    <property type="protein sequence ID" value="KAG6450692.1"/>
    <property type="molecule type" value="Genomic_DNA"/>
</dbReference>
<gene>
    <name evidence="4" type="ORF">O3G_MSEX006730</name>
</gene>
<dbReference type="PROSITE" id="PS50822">
    <property type="entry name" value="PIWI"/>
    <property type="match status" value="1"/>
</dbReference>
<dbReference type="Pfam" id="PF08699">
    <property type="entry name" value="ArgoL1"/>
    <property type="match status" value="1"/>
</dbReference>
<dbReference type="GO" id="GO:0003723">
    <property type="term" value="F:RNA binding"/>
    <property type="evidence" value="ECO:0007669"/>
    <property type="project" value="InterPro"/>
</dbReference>
<dbReference type="Pfam" id="PF02170">
    <property type="entry name" value="PAZ"/>
    <property type="match status" value="1"/>
</dbReference>
<feature type="compositionally biased region" description="Low complexity" evidence="1">
    <location>
        <begin position="91"/>
        <end position="101"/>
    </location>
</feature>
<dbReference type="InterPro" id="IPR003165">
    <property type="entry name" value="Piwi"/>
</dbReference>
<evidence type="ECO:0000256" key="1">
    <source>
        <dbReference type="SAM" id="MobiDB-lite"/>
    </source>
</evidence>
<dbReference type="InterPro" id="IPR045246">
    <property type="entry name" value="Piwi_ago-like"/>
</dbReference>
<dbReference type="Pfam" id="PF16488">
    <property type="entry name" value="ArgoL2"/>
    <property type="match status" value="1"/>
</dbReference>
<feature type="region of interest" description="Disordered" evidence="1">
    <location>
        <begin position="1"/>
        <end position="369"/>
    </location>
</feature>
<comment type="caution">
    <text evidence="4">The sequence shown here is derived from an EMBL/GenBank/DDBJ whole genome shotgun (WGS) entry which is preliminary data.</text>
</comment>
<proteinExistence type="predicted"/>
<dbReference type="PANTHER" id="PTHR22891">
    <property type="entry name" value="EUKARYOTIC TRANSLATION INITIATION FACTOR 2C"/>
    <property type="match status" value="1"/>
</dbReference>
<feature type="compositionally biased region" description="Low complexity" evidence="1">
    <location>
        <begin position="303"/>
        <end position="317"/>
    </location>
</feature>
<accession>A0A922CMB7</accession>
<dbReference type="SUPFAM" id="SSF53098">
    <property type="entry name" value="Ribonuclease H-like"/>
    <property type="match status" value="1"/>
</dbReference>
<dbReference type="EMBL" id="JH668392">
    <property type="protein sequence ID" value="KAG6450691.1"/>
    <property type="molecule type" value="Genomic_DNA"/>
</dbReference>
<dbReference type="SMART" id="SM01163">
    <property type="entry name" value="DUF1785"/>
    <property type="match status" value="1"/>
</dbReference>
<organism evidence="4 5">
    <name type="scientific">Manduca sexta</name>
    <name type="common">Tobacco hawkmoth</name>
    <name type="synonym">Tobacco hornworm</name>
    <dbReference type="NCBI Taxonomy" id="7130"/>
    <lineage>
        <taxon>Eukaryota</taxon>
        <taxon>Metazoa</taxon>
        <taxon>Ecdysozoa</taxon>
        <taxon>Arthropoda</taxon>
        <taxon>Hexapoda</taxon>
        <taxon>Insecta</taxon>
        <taxon>Pterygota</taxon>
        <taxon>Neoptera</taxon>
        <taxon>Endopterygota</taxon>
        <taxon>Lepidoptera</taxon>
        <taxon>Glossata</taxon>
        <taxon>Ditrysia</taxon>
        <taxon>Bombycoidea</taxon>
        <taxon>Sphingidae</taxon>
        <taxon>Sphinginae</taxon>
        <taxon>Sphingini</taxon>
        <taxon>Manduca</taxon>
    </lineage>
</organism>
<dbReference type="InterPro" id="IPR036085">
    <property type="entry name" value="PAZ_dom_sf"/>
</dbReference>
<feature type="compositionally biased region" description="Pro residues" evidence="1">
    <location>
        <begin position="322"/>
        <end position="335"/>
    </location>
</feature>
<dbReference type="InterPro" id="IPR032472">
    <property type="entry name" value="ArgoL2"/>
</dbReference>